<proteinExistence type="predicted"/>
<gene>
    <name evidence="2" type="primary">Dgri\GH19329</name>
    <name evidence="2" type="ORF">Dgri_GH19329</name>
</gene>
<name>B4JRX0_DROGR</name>
<dbReference type="InParanoid" id="B4JRX0"/>
<reference evidence="2 3" key="1">
    <citation type="journal article" date="2007" name="Nature">
        <title>Evolution of genes and genomes on the Drosophila phylogeny.</title>
        <authorList>
            <consortium name="Drosophila 12 Genomes Consortium"/>
            <person name="Clark A.G."/>
            <person name="Eisen M.B."/>
            <person name="Smith D.R."/>
            <person name="Bergman C.M."/>
            <person name="Oliver B."/>
            <person name="Markow T.A."/>
            <person name="Kaufman T.C."/>
            <person name="Kellis M."/>
            <person name="Gelbart W."/>
            <person name="Iyer V.N."/>
            <person name="Pollard D.A."/>
            <person name="Sackton T.B."/>
            <person name="Larracuente A.M."/>
            <person name="Singh N.D."/>
            <person name="Abad J.P."/>
            <person name="Abt D.N."/>
            <person name="Adryan B."/>
            <person name="Aguade M."/>
            <person name="Akashi H."/>
            <person name="Anderson W.W."/>
            <person name="Aquadro C.F."/>
            <person name="Ardell D.H."/>
            <person name="Arguello R."/>
            <person name="Artieri C.G."/>
            <person name="Barbash D.A."/>
            <person name="Barker D."/>
            <person name="Barsanti P."/>
            <person name="Batterham P."/>
            <person name="Batzoglou S."/>
            <person name="Begun D."/>
            <person name="Bhutkar A."/>
            <person name="Blanco E."/>
            <person name="Bosak S.A."/>
            <person name="Bradley R.K."/>
            <person name="Brand A.D."/>
            <person name="Brent M.R."/>
            <person name="Brooks A.N."/>
            <person name="Brown R.H."/>
            <person name="Butlin R.K."/>
            <person name="Caggese C."/>
            <person name="Calvi B.R."/>
            <person name="Bernardo de Carvalho A."/>
            <person name="Caspi A."/>
            <person name="Castrezana S."/>
            <person name="Celniker S.E."/>
            <person name="Chang J.L."/>
            <person name="Chapple C."/>
            <person name="Chatterji S."/>
            <person name="Chinwalla A."/>
            <person name="Civetta A."/>
            <person name="Clifton S.W."/>
            <person name="Comeron J.M."/>
            <person name="Costello J.C."/>
            <person name="Coyne J.A."/>
            <person name="Daub J."/>
            <person name="David R.G."/>
            <person name="Delcher A.L."/>
            <person name="Delehaunty K."/>
            <person name="Do C.B."/>
            <person name="Ebling H."/>
            <person name="Edwards K."/>
            <person name="Eickbush T."/>
            <person name="Evans J.D."/>
            <person name="Filipski A."/>
            <person name="Findeiss S."/>
            <person name="Freyhult E."/>
            <person name="Fulton L."/>
            <person name="Fulton R."/>
            <person name="Garcia A.C."/>
            <person name="Gardiner A."/>
            <person name="Garfield D.A."/>
            <person name="Garvin B.E."/>
            <person name="Gibson G."/>
            <person name="Gilbert D."/>
            <person name="Gnerre S."/>
            <person name="Godfrey J."/>
            <person name="Good R."/>
            <person name="Gotea V."/>
            <person name="Gravely B."/>
            <person name="Greenberg A.J."/>
            <person name="Griffiths-Jones S."/>
            <person name="Gross S."/>
            <person name="Guigo R."/>
            <person name="Gustafson E.A."/>
            <person name="Haerty W."/>
            <person name="Hahn M.W."/>
            <person name="Halligan D.L."/>
            <person name="Halpern A.L."/>
            <person name="Halter G.M."/>
            <person name="Han M.V."/>
            <person name="Heger A."/>
            <person name="Hillier L."/>
            <person name="Hinrichs A.S."/>
            <person name="Holmes I."/>
            <person name="Hoskins R.A."/>
            <person name="Hubisz M.J."/>
            <person name="Hultmark D."/>
            <person name="Huntley M.A."/>
            <person name="Jaffe D.B."/>
            <person name="Jagadeeshan S."/>
            <person name="Jeck W.R."/>
            <person name="Johnson J."/>
            <person name="Jones C.D."/>
            <person name="Jordan W.C."/>
            <person name="Karpen G.H."/>
            <person name="Kataoka E."/>
            <person name="Keightley P.D."/>
            <person name="Kheradpour P."/>
            <person name="Kirkness E.F."/>
            <person name="Koerich L.B."/>
            <person name="Kristiansen K."/>
            <person name="Kudrna D."/>
            <person name="Kulathinal R.J."/>
            <person name="Kumar S."/>
            <person name="Kwok R."/>
            <person name="Lander E."/>
            <person name="Langley C.H."/>
            <person name="Lapoint R."/>
            <person name="Lazzaro B.P."/>
            <person name="Lee S.J."/>
            <person name="Levesque L."/>
            <person name="Li R."/>
            <person name="Lin C.F."/>
            <person name="Lin M.F."/>
            <person name="Lindblad-Toh K."/>
            <person name="Llopart A."/>
            <person name="Long M."/>
            <person name="Low L."/>
            <person name="Lozovsky E."/>
            <person name="Lu J."/>
            <person name="Luo M."/>
            <person name="Machado C.A."/>
            <person name="Makalowski W."/>
            <person name="Marzo M."/>
            <person name="Matsuda M."/>
            <person name="Matzkin L."/>
            <person name="McAllister B."/>
            <person name="McBride C.S."/>
            <person name="McKernan B."/>
            <person name="McKernan K."/>
            <person name="Mendez-Lago M."/>
            <person name="Minx P."/>
            <person name="Mollenhauer M.U."/>
            <person name="Montooth K."/>
            <person name="Mount S.M."/>
            <person name="Mu X."/>
            <person name="Myers E."/>
            <person name="Negre B."/>
            <person name="Newfeld S."/>
            <person name="Nielsen R."/>
            <person name="Noor M.A."/>
            <person name="O'Grady P."/>
            <person name="Pachter L."/>
            <person name="Papaceit M."/>
            <person name="Parisi M.J."/>
            <person name="Parisi M."/>
            <person name="Parts L."/>
            <person name="Pedersen J.S."/>
            <person name="Pesole G."/>
            <person name="Phillippy A.M."/>
            <person name="Ponting C.P."/>
            <person name="Pop M."/>
            <person name="Porcelli D."/>
            <person name="Powell J.R."/>
            <person name="Prohaska S."/>
            <person name="Pruitt K."/>
            <person name="Puig M."/>
            <person name="Quesneville H."/>
            <person name="Ram K.R."/>
            <person name="Rand D."/>
            <person name="Rasmussen M.D."/>
            <person name="Reed L.K."/>
            <person name="Reenan R."/>
            <person name="Reily A."/>
            <person name="Remington K.A."/>
            <person name="Rieger T.T."/>
            <person name="Ritchie M.G."/>
            <person name="Robin C."/>
            <person name="Rogers Y.H."/>
            <person name="Rohde C."/>
            <person name="Rozas J."/>
            <person name="Rubenfield M.J."/>
            <person name="Ruiz A."/>
            <person name="Russo S."/>
            <person name="Salzberg S.L."/>
            <person name="Sanchez-Gracia A."/>
            <person name="Saranga D.J."/>
            <person name="Sato H."/>
            <person name="Schaeffer S.W."/>
            <person name="Schatz M.C."/>
            <person name="Schlenke T."/>
            <person name="Schwartz R."/>
            <person name="Segarra C."/>
            <person name="Singh R.S."/>
            <person name="Sirot L."/>
            <person name="Sirota M."/>
            <person name="Sisneros N.B."/>
            <person name="Smith C.D."/>
            <person name="Smith T.F."/>
            <person name="Spieth J."/>
            <person name="Stage D.E."/>
            <person name="Stark A."/>
            <person name="Stephan W."/>
            <person name="Strausberg R.L."/>
            <person name="Strempel S."/>
            <person name="Sturgill D."/>
            <person name="Sutton G."/>
            <person name="Sutton G.G."/>
            <person name="Tao W."/>
            <person name="Teichmann S."/>
            <person name="Tobari Y.N."/>
            <person name="Tomimura Y."/>
            <person name="Tsolas J.M."/>
            <person name="Valente V.L."/>
            <person name="Venter E."/>
            <person name="Venter J.C."/>
            <person name="Vicario S."/>
            <person name="Vieira F.G."/>
            <person name="Vilella A.J."/>
            <person name="Villasante A."/>
            <person name="Walenz B."/>
            <person name="Wang J."/>
            <person name="Wasserman M."/>
            <person name="Watts T."/>
            <person name="Wilson D."/>
            <person name="Wilson R.K."/>
            <person name="Wing R.A."/>
            <person name="Wolfner M.F."/>
            <person name="Wong A."/>
            <person name="Wong G.K."/>
            <person name="Wu C.I."/>
            <person name="Wu G."/>
            <person name="Yamamoto D."/>
            <person name="Yang H.P."/>
            <person name="Yang S.P."/>
            <person name="Yorke J.A."/>
            <person name="Yoshida K."/>
            <person name="Zdobnov E."/>
            <person name="Zhang P."/>
            <person name="Zhang Y."/>
            <person name="Zimin A.V."/>
            <person name="Baldwin J."/>
            <person name="Abdouelleil A."/>
            <person name="Abdulkadir J."/>
            <person name="Abebe A."/>
            <person name="Abera B."/>
            <person name="Abreu J."/>
            <person name="Acer S.C."/>
            <person name="Aftuck L."/>
            <person name="Alexander A."/>
            <person name="An P."/>
            <person name="Anderson E."/>
            <person name="Anderson S."/>
            <person name="Arachi H."/>
            <person name="Azer M."/>
            <person name="Bachantsang P."/>
            <person name="Barry A."/>
            <person name="Bayul T."/>
            <person name="Berlin A."/>
            <person name="Bessette D."/>
            <person name="Bloom T."/>
            <person name="Blye J."/>
            <person name="Boguslavskiy L."/>
            <person name="Bonnet C."/>
            <person name="Boukhgalter B."/>
            <person name="Bourzgui I."/>
            <person name="Brown A."/>
            <person name="Cahill P."/>
            <person name="Channer S."/>
            <person name="Cheshatsang Y."/>
            <person name="Chuda L."/>
            <person name="Citroen M."/>
            <person name="Collymore A."/>
            <person name="Cooke P."/>
            <person name="Costello M."/>
            <person name="D'Aco K."/>
            <person name="Daza R."/>
            <person name="De Haan G."/>
            <person name="DeGray S."/>
            <person name="DeMaso C."/>
            <person name="Dhargay N."/>
            <person name="Dooley K."/>
            <person name="Dooley E."/>
            <person name="Doricent M."/>
            <person name="Dorje P."/>
            <person name="Dorjee K."/>
            <person name="Dupes A."/>
            <person name="Elong R."/>
            <person name="Falk J."/>
            <person name="Farina A."/>
            <person name="Faro S."/>
            <person name="Ferguson D."/>
            <person name="Fisher S."/>
            <person name="Foley C.D."/>
            <person name="Franke A."/>
            <person name="Friedrich D."/>
            <person name="Gadbois L."/>
            <person name="Gearin G."/>
            <person name="Gearin C.R."/>
            <person name="Giannoukos G."/>
            <person name="Goode T."/>
            <person name="Graham J."/>
            <person name="Grandbois E."/>
            <person name="Grewal S."/>
            <person name="Gyaltsen K."/>
            <person name="Hafez N."/>
            <person name="Hagos B."/>
            <person name="Hall J."/>
            <person name="Henson C."/>
            <person name="Hollinger A."/>
            <person name="Honan T."/>
            <person name="Huard M.D."/>
            <person name="Hughes L."/>
            <person name="Hurhula B."/>
            <person name="Husby M.E."/>
            <person name="Kamat A."/>
            <person name="Kanga B."/>
            <person name="Kashin S."/>
            <person name="Khazanovich D."/>
            <person name="Kisner P."/>
            <person name="Lance K."/>
            <person name="Lara M."/>
            <person name="Lee W."/>
            <person name="Lennon N."/>
            <person name="Letendre F."/>
            <person name="LeVine R."/>
            <person name="Lipovsky A."/>
            <person name="Liu X."/>
            <person name="Liu J."/>
            <person name="Liu S."/>
            <person name="Lokyitsang T."/>
            <person name="Lokyitsang Y."/>
            <person name="Lubonja R."/>
            <person name="Lui A."/>
            <person name="MacDonald P."/>
            <person name="Magnisalis V."/>
            <person name="Maru K."/>
            <person name="Matthews C."/>
            <person name="McCusker W."/>
            <person name="McDonough S."/>
            <person name="Mehta T."/>
            <person name="Meldrim J."/>
            <person name="Meneus L."/>
            <person name="Mihai O."/>
            <person name="Mihalev A."/>
            <person name="Mihova T."/>
            <person name="Mittelman R."/>
            <person name="Mlenga V."/>
            <person name="Montmayeur A."/>
            <person name="Mulrain L."/>
            <person name="Navidi A."/>
            <person name="Naylor J."/>
            <person name="Negash T."/>
            <person name="Nguyen T."/>
            <person name="Nguyen N."/>
            <person name="Nicol R."/>
            <person name="Norbu C."/>
            <person name="Norbu N."/>
            <person name="Novod N."/>
            <person name="O'Neill B."/>
            <person name="Osman S."/>
            <person name="Markiewicz E."/>
            <person name="Oyono O.L."/>
            <person name="Patti C."/>
            <person name="Phunkhang P."/>
            <person name="Pierre F."/>
            <person name="Priest M."/>
            <person name="Raghuraman S."/>
            <person name="Rege F."/>
            <person name="Reyes R."/>
            <person name="Rise C."/>
            <person name="Rogov P."/>
            <person name="Ross K."/>
            <person name="Ryan E."/>
            <person name="Settipalli S."/>
            <person name="Shea T."/>
            <person name="Sherpa N."/>
            <person name="Shi L."/>
            <person name="Shih D."/>
            <person name="Sparrow T."/>
            <person name="Spaulding J."/>
            <person name="Stalker J."/>
            <person name="Stange-Thomann N."/>
            <person name="Stavropoulos S."/>
            <person name="Stone C."/>
            <person name="Strader C."/>
            <person name="Tesfaye S."/>
            <person name="Thomson T."/>
            <person name="Thoulutsang Y."/>
            <person name="Thoulutsang D."/>
            <person name="Topham K."/>
            <person name="Topping I."/>
            <person name="Tsamla T."/>
            <person name="Vassiliev H."/>
            <person name="Vo A."/>
            <person name="Wangchuk T."/>
            <person name="Wangdi T."/>
            <person name="Weiand M."/>
            <person name="Wilkinson J."/>
            <person name="Wilson A."/>
            <person name="Yadav S."/>
            <person name="Young G."/>
            <person name="Yu Q."/>
            <person name="Zembek L."/>
            <person name="Zhong D."/>
            <person name="Zimmer A."/>
            <person name="Zwirko Z."/>
            <person name="Jaffe D.B."/>
            <person name="Alvarez P."/>
            <person name="Brockman W."/>
            <person name="Butler J."/>
            <person name="Chin C."/>
            <person name="Gnerre S."/>
            <person name="Grabherr M."/>
            <person name="Kleber M."/>
            <person name="Mauceli E."/>
            <person name="MacCallum I."/>
        </authorList>
    </citation>
    <scope>NUCLEOTIDE SEQUENCE [LARGE SCALE GENOMIC DNA]</scope>
    <source>
        <strain evidence="3">Tucson 15287-2541.00</strain>
    </source>
</reference>
<evidence type="ECO:0000313" key="3">
    <source>
        <dbReference type="Proteomes" id="UP000001070"/>
    </source>
</evidence>
<keyword evidence="3" id="KW-1185">Reference proteome</keyword>
<sequence length="97" mass="10915">MNDLTLFGIGEADKNGMGRTLIIDGRSEEGHGQESQNQQKVKVDKYQKHEQLVDKVADDDDNAEKWGGINEELQPDSERCVVVRVTEMLMMSTTVAY</sequence>
<evidence type="ECO:0000256" key="1">
    <source>
        <dbReference type="SAM" id="MobiDB-lite"/>
    </source>
</evidence>
<accession>B4JRX0</accession>
<dbReference type="HOGENOM" id="CLU_2348842_0_0_1"/>
<dbReference type="EMBL" id="CH916373">
    <property type="protein sequence ID" value="EDV94510.1"/>
    <property type="molecule type" value="Genomic_DNA"/>
</dbReference>
<organism evidence="3">
    <name type="scientific">Drosophila grimshawi</name>
    <name type="common">Hawaiian fruit fly</name>
    <name type="synonym">Idiomyia grimshawi</name>
    <dbReference type="NCBI Taxonomy" id="7222"/>
    <lineage>
        <taxon>Eukaryota</taxon>
        <taxon>Metazoa</taxon>
        <taxon>Ecdysozoa</taxon>
        <taxon>Arthropoda</taxon>
        <taxon>Hexapoda</taxon>
        <taxon>Insecta</taxon>
        <taxon>Pterygota</taxon>
        <taxon>Neoptera</taxon>
        <taxon>Endopterygota</taxon>
        <taxon>Diptera</taxon>
        <taxon>Brachycera</taxon>
        <taxon>Muscomorpha</taxon>
        <taxon>Ephydroidea</taxon>
        <taxon>Drosophilidae</taxon>
        <taxon>Drosophila</taxon>
        <taxon>Hawaiian Drosophila</taxon>
    </lineage>
</organism>
<feature type="region of interest" description="Disordered" evidence="1">
    <location>
        <begin position="24"/>
        <end position="43"/>
    </location>
</feature>
<evidence type="ECO:0000313" key="2">
    <source>
        <dbReference type="EMBL" id="EDV94510.1"/>
    </source>
</evidence>
<dbReference type="Proteomes" id="UP000001070">
    <property type="component" value="Unassembled WGS sequence"/>
</dbReference>
<protein>
    <submittedName>
        <fullName evidence="2">GH19329</fullName>
    </submittedName>
</protein>
<dbReference type="AlphaFoldDB" id="B4JRX0"/>